<dbReference type="Proteomes" id="UP000594014">
    <property type="component" value="Chromosome"/>
</dbReference>
<name>A0ACD1AB43_9FIRM</name>
<sequence length="290" mass="29982">MKKILAITLVMILTVAALAGCGAKDQGADTGETPPAEQVTGTVVTAGSTSVQPLSEELAAAFMDGNSGITVEVQGGGSGQGIKAIQEKIADFGALSREVKDEEKASVTKEYVIAKDGVAVVVNPDSTVENLTIEQIKKIYTGEIKNWKEVGGEDAPIVVVSREEGSGTRGAFTEITKVAAKNEAGEEVDNTTKDALVQGSTGAVMQTVATTPHTIGYVSLGSLSDTVKAVTVEGVAPSSETVVSGEYKISRPFLYVTGGELSEAAQMYIDFVLSAEGQAIVEESGFISVL</sequence>
<keyword evidence="2" id="KW-1185">Reference proteome</keyword>
<protein>
    <submittedName>
        <fullName evidence="1">Phosphate ABC transporter substrate-binding protein</fullName>
    </submittedName>
</protein>
<evidence type="ECO:0000313" key="2">
    <source>
        <dbReference type="Proteomes" id="UP000594014"/>
    </source>
</evidence>
<accession>A0ACD1AB43</accession>
<gene>
    <name evidence="1" type="ORF">FRZ06_09860</name>
</gene>
<evidence type="ECO:0000313" key="1">
    <source>
        <dbReference type="EMBL" id="QOX63635.1"/>
    </source>
</evidence>
<proteinExistence type="predicted"/>
<organism evidence="1 2">
    <name type="scientific">Anoxybacterium hadale</name>
    <dbReference type="NCBI Taxonomy" id="3408580"/>
    <lineage>
        <taxon>Bacteria</taxon>
        <taxon>Bacillati</taxon>
        <taxon>Bacillota</taxon>
        <taxon>Clostridia</taxon>
        <taxon>Peptostreptococcales</taxon>
        <taxon>Anaerovoracaceae</taxon>
        <taxon>Anoxybacterium</taxon>
    </lineage>
</organism>
<dbReference type="EMBL" id="CP042469">
    <property type="protein sequence ID" value="QOX63635.1"/>
    <property type="molecule type" value="Genomic_DNA"/>
</dbReference>
<reference evidence="1" key="1">
    <citation type="submission" date="2019-08" db="EMBL/GenBank/DDBJ databases">
        <title>Genome sequence of Clostridiales bacterium MT110.</title>
        <authorList>
            <person name="Cao J."/>
        </authorList>
    </citation>
    <scope>NUCLEOTIDE SEQUENCE</scope>
    <source>
        <strain evidence="1">MT110</strain>
    </source>
</reference>